<dbReference type="OrthoDB" id="1898560at2759"/>
<feature type="region of interest" description="Disordered" evidence="1">
    <location>
        <begin position="189"/>
        <end position="208"/>
    </location>
</feature>
<evidence type="ECO:0000259" key="3">
    <source>
        <dbReference type="PROSITE" id="PS51203"/>
    </source>
</evidence>
<feature type="domain" description="CS" evidence="3">
    <location>
        <begin position="20"/>
        <end position="104"/>
    </location>
</feature>
<dbReference type="PANTHER" id="PTHR45862">
    <property type="entry name" value="PROTEIN SGT1 HOMOLOG"/>
    <property type="match status" value="1"/>
</dbReference>
<dbReference type="GO" id="GO:0051087">
    <property type="term" value="F:protein-folding chaperone binding"/>
    <property type="evidence" value="ECO:0007669"/>
    <property type="project" value="InterPro"/>
</dbReference>
<dbReference type="Proteomes" id="UP000549394">
    <property type="component" value="Unassembled WGS sequence"/>
</dbReference>
<evidence type="ECO:0000313" key="5">
    <source>
        <dbReference type="Proteomes" id="UP000549394"/>
    </source>
</evidence>
<accession>A0A7I8VBS7</accession>
<dbReference type="PROSITE" id="PS51048">
    <property type="entry name" value="SGS"/>
    <property type="match status" value="1"/>
</dbReference>
<feature type="compositionally biased region" description="Basic and acidic residues" evidence="1">
    <location>
        <begin position="189"/>
        <end position="202"/>
    </location>
</feature>
<gene>
    <name evidence="4" type="ORF">DGYR_LOCUS1201</name>
</gene>
<comment type="caution">
    <text evidence="4">The sequence shown here is derived from an EMBL/GenBank/DDBJ whole genome shotgun (WGS) entry which is preliminary data.</text>
</comment>
<organism evidence="4 5">
    <name type="scientific">Dimorphilus gyrociliatus</name>
    <dbReference type="NCBI Taxonomy" id="2664684"/>
    <lineage>
        <taxon>Eukaryota</taxon>
        <taxon>Metazoa</taxon>
        <taxon>Spiralia</taxon>
        <taxon>Lophotrochozoa</taxon>
        <taxon>Annelida</taxon>
        <taxon>Polychaeta</taxon>
        <taxon>Polychaeta incertae sedis</taxon>
        <taxon>Dinophilidae</taxon>
        <taxon>Dimorphilus</taxon>
    </lineage>
</organism>
<dbReference type="SUPFAM" id="SSF49764">
    <property type="entry name" value="HSP20-like chaperones"/>
    <property type="match status" value="1"/>
</dbReference>
<dbReference type="InterPro" id="IPR007699">
    <property type="entry name" value="SGS_dom"/>
</dbReference>
<reference evidence="4 5" key="1">
    <citation type="submission" date="2020-08" db="EMBL/GenBank/DDBJ databases">
        <authorList>
            <person name="Hejnol A."/>
        </authorList>
    </citation>
    <scope>NUCLEOTIDE SEQUENCE [LARGE SCALE GENOMIC DNA]</scope>
</reference>
<name>A0A7I8VBS7_9ANNE</name>
<feature type="domain" description="SGS" evidence="2">
    <location>
        <begin position="114"/>
        <end position="208"/>
    </location>
</feature>
<evidence type="ECO:0000313" key="4">
    <source>
        <dbReference type="EMBL" id="CAD5111990.1"/>
    </source>
</evidence>
<dbReference type="Gene3D" id="2.60.40.790">
    <property type="match status" value="1"/>
</dbReference>
<evidence type="ECO:0000256" key="1">
    <source>
        <dbReference type="SAM" id="MobiDB-lite"/>
    </source>
</evidence>
<keyword evidence="5" id="KW-1185">Reference proteome</keyword>
<sequence length="208" mass="24077">MATGESSGVVIEELPPEPVKPAVKHQFYETETHVVVSLFIKGTKREEVLTNFTENSMTVDWNDLHWEVKLKHEVVPDQYVLKCLSTKIEIKAKKLSGAHWGKLEREEEKLDVHKYPSSSHYTRSNDHWDKLTNEVKKEEEEEKLDGDQALNKVFQKIYSDGTDEVKKAMMKSFQESGGTVLSTNWKEIGKEKTEVKPPDGMEWKTWQQ</sequence>
<dbReference type="InterPro" id="IPR007052">
    <property type="entry name" value="CS_dom"/>
</dbReference>
<dbReference type="AlphaFoldDB" id="A0A7I8VBS7"/>
<dbReference type="InterPro" id="IPR008978">
    <property type="entry name" value="HSP20-like_chaperone"/>
</dbReference>
<evidence type="ECO:0000259" key="2">
    <source>
        <dbReference type="PROSITE" id="PS51048"/>
    </source>
</evidence>
<proteinExistence type="predicted"/>
<dbReference type="EMBL" id="CAJFCJ010000002">
    <property type="protein sequence ID" value="CAD5111990.1"/>
    <property type="molecule type" value="Genomic_DNA"/>
</dbReference>
<dbReference type="Pfam" id="PF04969">
    <property type="entry name" value="CS"/>
    <property type="match status" value="1"/>
</dbReference>
<dbReference type="InterPro" id="IPR044563">
    <property type="entry name" value="Sgt1-like"/>
</dbReference>
<dbReference type="PROSITE" id="PS51203">
    <property type="entry name" value="CS"/>
    <property type="match status" value="1"/>
</dbReference>
<protein>
    <submittedName>
        <fullName evidence="4">Uncharacterized protein</fullName>
    </submittedName>
</protein>
<dbReference type="Pfam" id="PF05002">
    <property type="entry name" value="SGS"/>
    <property type="match status" value="1"/>
</dbReference>